<evidence type="ECO:0000313" key="2">
    <source>
        <dbReference type="Proteomes" id="UP000199630"/>
    </source>
</evidence>
<organism evidence="1 2">
    <name type="scientific">Celeribacter neptunius</name>
    <dbReference type="NCBI Taxonomy" id="588602"/>
    <lineage>
        <taxon>Bacteria</taxon>
        <taxon>Pseudomonadati</taxon>
        <taxon>Pseudomonadota</taxon>
        <taxon>Alphaproteobacteria</taxon>
        <taxon>Rhodobacterales</taxon>
        <taxon>Roseobacteraceae</taxon>
        <taxon>Celeribacter</taxon>
    </lineage>
</organism>
<sequence length="71" mass="7380">MIKLVQSAGDMKAAKAAILFNGDMEATLASVRPANHNLTHEARGSNVVLLGGHSSNPDFRPDLGARLALAA</sequence>
<protein>
    <submittedName>
        <fullName evidence="1">Uncharacterized protein</fullName>
    </submittedName>
</protein>
<reference evidence="2" key="1">
    <citation type="submission" date="2016-10" db="EMBL/GenBank/DDBJ databases">
        <authorList>
            <person name="Varghese N."/>
            <person name="Submissions S."/>
        </authorList>
    </citation>
    <scope>NUCLEOTIDE SEQUENCE [LARGE SCALE GENOMIC DNA]</scope>
    <source>
        <strain evidence="2">DSM 26471</strain>
    </source>
</reference>
<keyword evidence="2" id="KW-1185">Reference proteome</keyword>
<gene>
    <name evidence="1" type="ORF">SAMN04487991_3862</name>
</gene>
<dbReference type="Proteomes" id="UP000199630">
    <property type="component" value="Unassembled WGS sequence"/>
</dbReference>
<dbReference type="RefSeq" id="WP_090062622.1">
    <property type="nucleotide sequence ID" value="NZ_FORH01000009.1"/>
</dbReference>
<dbReference type="AlphaFoldDB" id="A0A1I3WV17"/>
<evidence type="ECO:0000313" key="1">
    <source>
        <dbReference type="EMBL" id="SFK11342.1"/>
    </source>
</evidence>
<proteinExistence type="predicted"/>
<dbReference type="EMBL" id="FORH01000009">
    <property type="protein sequence ID" value="SFK11342.1"/>
    <property type="molecule type" value="Genomic_DNA"/>
</dbReference>
<name>A0A1I3WV17_9RHOB</name>
<dbReference type="OrthoDB" id="7874086at2"/>
<accession>A0A1I3WV17</accession>